<organism evidence="11 12">
    <name type="scientific">Panagrellus redivivus</name>
    <name type="common">Microworm</name>
    <dbReference type="NCBI Taxonomy" id="6233"/>
    <lineage>
        <taxon>Eukaryota</taxon>
        <taxon>Metazoa</taxon>
        <taxon>Ecdysozoa</taxon>
        <taxon>Nematoda</taxon>
        <taxon>Chromadorea</taxon>
        <taxon>Rhabditida</taxon>
        <taxon>Tylenchina</taxon>
        <taxon>Panagrolaimomorpha</taxon>
        <taxon>Panagrolaimoidea</taxon>
        <taxon>Panagrolaimidae</taxon>
        <taxon>Panagrellus</taxon>
    </lineage>
</organism>
<evidence type="ECO:0000256" key="6">
    <source>
        <dbReference type="ARBA" id="ARBA00023125"/>
    </source>
</evidence>
<comment type="subcellular location">
    <subcellularLocation>
        <location evidence="1">Nucleus</location>
    </subcellularLocation>
</comment>
<keyword evidence="6" id="KW-0238">DNA-binding</keyword>
<dbReference type="PROSITE" id="PS00028">
    <property type="entry name" value="ZINC_FINGER_C2H2_1"/>
    <property type="match status" value="2"/>
</dbReference>
<evidence type="ECO:0000256" key="4">
    <source>
        <dbReference type="ARBA" id="ARBA00022771"/>
    </source>
</evidence>
<dbReference type="GO" id="GO:0008270">
    <property type="term" value="F:zinc ion binding"/>
    <property type="evidence" value="ECO:0007669"/>
    <property type="project" value="UniProtKB-KW"/>
</dbReference>
<dbReference type="Pfam" id="PF25429">
    <property type="entry name" value="zf-POGZ"/>
    <property type="match status" value="1"/>
</dbReference>
<dbReference type="PROSITE" id="PS50157">
    <property type="entry name" value="ZINC_FINGER_C2H2_2"/>
    <property type="match status" value="1"/>
</dbReference>
<dbReference type="PANTHER" id="PTHR24392">
    <property type="entry name" value="ZINC FINGER PROTEIN"/>
    <property type="match status" value="1"/>
</dbReference>
<keyword evidence="7" id="KW-0539">Nucleus</keyword>
<dbReference type="Proteomes" id="UP000492821">
    <property type="component" value="Unassembled WGS sequence"/>
</dbReference>
<keyword evidence="3" id="KW-0677">Repeat</keyword>
<keyword evidence="5" id="KW-0862">Zinc</keyword>
<dbReference type="WBParaSite" id="Pan_g15211.t1">
    <property type="protein sequence ID" value="Pan_g15211.t1"/>
    <property type="gene ID" value="Pan_g15211"/>
</dbReference>
<evidence type="ECO:0000256" key="5">
    <source>
        <dbReference type="ARBA" id="ARBA00022833"/>
    </source>
</evidence>
<protein>
    <submittedName>
        <fullName evidence="12">C2H2-type domain-containing protein</fullName>
    </submittedName>
</protein>
<evidence type="ECO:0000259" key="10">
    <source>
        <dbReference type="PROSITE" id="PS50157"/>
    </source>
</evidence>
<evidence type="ECO:0000313" key="12">
    <source>
        <dbReference type="WBParaSite" id="Pan_g15211.t1"/>
    </source>
</evidence>
<proteinExistence type="predicted"/>
<dbReference type="SMART" id="SM00355">
    <property type="entry name" value="ZnF_C2H2"/>
    <property type="match status" value="5"/>
</dbReference>
<evidence type="ECO:0000256" key="9">
    <source>
        <dbReference type="SAM" id="MobiDB-lite"/>
    </source>
</evidence>
<evidence type="ECO:0000256" key="8">
    <source>
        <dbReference type="PROSITE-ProRule" id="PRU00042"/>
    </source>
</evidence>
<dbReference type="GO" id="GO:0003677">
    <property type="term" value="F:DNA binding"/>
    <property type="evidence" value="ECO:0007669"/>
    <property type="project" value="UniProtKB-KW"/>
</dbReference>
<dbReference type="PANTHER" id="PTHR24392:SF31">
    <property type="entry name" value="C2H2-TYPE DOMAIN-CONTAINING PROTEIN"/>
    <property type="match status" value="1"/>
</dbReference>
<keyword evidence="2" id="KW-0479">Metal-binding</keyword>
<evidence type="ECO:0000256" key="3">
    <source>
        <dbReference type="ARBA" id="ARBA00022737"/>
    </source>
</evidence>
<reference evidence="12" key="2">
    <citation type="submission" date="2020-10" db="UniProtKB">
        <authorList>
            <consortium name="WormBaseParasite"/>
        </authorList>
    </citation>
    <scope>IDENTIFICATION</scope>
</reference>
<feature type="region of interest" description="Disordered" evidence="9">
    <location>
        <begin position="12"/>
        <end position="71"/>
    </location>
</feature>
<feature type="domain" description="C2H2-type" evidence="10">
    <location>
        <begin position="397"/>
        <end position="424"/>
    </location>
</feature>
<evidence type="ECO:0000256" key="7">
    <source>
        <dbReference type="ARBA" id="ARBA00023242"/>
    </source>
</evidence>
<keyword evidence="11" id="KW-1185">Reference proteome</keyword>
<accession>A0A7E4ZSW0</accession>
<name>A0A7E4ZSW0_PANRE</name>
<dbReference type="InterPro" id="IPR013087">
    <property type="entry name" value="Znf_C2H2_type"/>
</dbReference>
<dbReference type="AlphaFoldDB" id="A0A7E4ZSW0"/>
<reference evidence="11" key="1">
    <citation type="journal article" date="2013" name="Genetics">
        <title>The draft genome and transcriptome of Panagrellus redivivus are shaped by the harsh demands of a free-living lifestyle.</title>
        <authorList>
            <person name="Srinivasan J."/>
            <person name="Dillman A.R."/>
            <person name="Macchietto M.G."/>
            <person name="Heikkinen L."/>
            <person name="Lakso M."/>
            <person name="Fracchia K.M."/>
            <person name="Antoshechkin I."/>
            <person name="Mortazavi A."/>
            <person name="Wong G."/>
            <person name="Sternberg P.W."/>
        </authorList>
    </citation>
    <scope>NUCLEOTIDE SEQUENCE [LARGE SCALE GENOMIC DNA]</scope>
    <source>
        <strain evidence="11">MT8872</strain>
    </source>
</reference>
<sequence length="638" mass="72605">MVAAMEVIVLSDDDDSSLENSASASPQPQHDFRASSSSNGQSSKFAQNRGGNGFRPNVSSSRIQMGGGTGTVTITEKPLDLTALFAGNSDPPKAITPPAVAAVATPPVLSNRRHAQLRANGAGPSRLSLPAKPMNFGLPNNNLARVKKSFADNTIDLSQIGESSSRKRPYVPKPFPNQWSVVPEKKRNSYVSTIKAVHGYTTFHVSEPPVGSLMSDNDEYTGQFRCTALNCDKILPNNVSFMFHMWAHVAYYTKHEYTKDQDAMSDEKFHRMCPCCWNVFENAYDRTQHYLYVHRNIFQSPNTCHICEFYDKNMEHREKVQHKVTELPFECRKCKFRTSARLGLIQHFFKVHICTTMLICPFCPFSVHITPGERNRGMAMAKGYVAHILEHAALVHRKCSSCSYKFSSNSMFEKHCQIHTTETHKYPITTKPFKDLKDEMASPRPRMDNLTLLKCVECDSLFPKAENHFGKKMKCKRCDFTTNCEQAFYKHNYATNCDPFYKIRSGLYDLKGLTEEKLKPVKIPKGYTPSVCKSKDFKQNFAMFRDFTYDRQVPEGPPPKPETEAERRAKLREKLVELTLPRKVKSLDETSAENLAQYVFEYKDKRPDTVTFVKKLRRPFSETFAAACQHARFLQESA</sequence>
<evidence type="ECO:0000313" key="11">
    <source>
        <dbReference type="Proteomes" id="UP000492821"/>
    </source>
</evidence>
<evidence type="ECO:0000256" key="2">
    <source>
        <dbReference type="ARBA" id="ARBA00022723"/>
    </source>
</evidence>
<dbReference type="InterPro" id="IPR057618">
    <property type="entry name" value="Znf_POGZ/Z280C-D-like"/>
</dbReference>
<feature type="compositionally biased region" description="Polar residues" evidence="9">
    <location>
        <begin position="34"/>
        <end position="46"/>
    </location>
</feature>
<dbReference type="GO" id="GO:0005634">
    <property type="term" value="C:nucleus"/>
    <property type="evidence" value="ECO:0007669"/>
    <property type="project" value="UniProtKB-SubCell"/>
</dbReference>
<evidence type="ECO:0000256" key="1">
    <source>
        <dbReference type="ARBA" id="ARBA00004123"/>
    </source>
</evidence>
<keyword evidence="4 8" id="KW-0863">Zinc-finger</keyword>